<comment type="subcellular location">
    <subcellularLocation>
        <location evidence="1">Cell membrane</location>
        <topology evidence="1">Multi-pass membrane protein</topology>
    </subcellularLocation>
</comment>
<feature type="transmembrane region" description="Helical" evidence="6">
    <location>
        <begin position="419"/>
        <end position="452"/>
    </location>
</feature>
<reference evidence="8 9" key="1">
    <citation type="submission" date="2020-04" db="EMBL/GenBank/DDBJ databases">
        <title>MicrobeNet Type strains.</title>
        <authorList>
            <person name="Nicholson A.C."/>
        </authorList>
    </citation>
    <scope>NUCLEOTIDE SEQUENCE [LARGE SCALE GENOMIC DNA]</scope>
    <source>
        <strain evidence="8 9">ATCC 700731</strain>
    </source>
</reference>
<dbReference type="EMBL" id="JAAXPJ010000009">
    <property type="protein sequence ID" value="NKZ13592.1"/>
    <property type="molecule type" value="Genomic_DNA"/>
</dbReference>
<evidence type="ECO:0000259" key="7">
    <source>
        <dbReference type="Pfam" id="PF03772"/>
    </source>
</evidence>
<keyword evidence="4 6" id="KW-1133">Transmembrane helix</keyword>
<accession>A0A7X6MRI9</accession>
<feature type="transmembrane region" description="Helical" evidence="6">
    <location>
        <begin position="89"/>
        <end position="110"/>
    </location>
</feature>
<keyword evidence="3 6" id="KW-0812">Transmembrane</keyword>
<evidence type="ECO:0000313" key="8">
    <source>
        <dbReference type="EMBL" id="NKZ13592.1"/>
    </source>
</evidence>
<dbReference type="NCBIfam" id="TIGR00360">
    <property type="entry name" value="ComEC_N-term"/>
    <property type="match status" value="1"/>
</dbReference>
<dbReference type="PANTHER" id="PTHR30619:SF7">
    <property type="entry name" value="BETA-LACTAMASE DOMAIN PROTEIN"/>
    <property type="match status" value="1"/>
</dbReference>
<evidence type="ECO:0000256" key="1">
    <source>
        <dbReference type="ARBA" id="ARBA00004651"/>
    </source>
</evidence>
<feature type="transmembrane region" description="Helical" evidence="6">
    <location>
        <begin position="392"/>
        <end position="413"/>
    </location>
</feature>
<name>A0A7X6MRI9_9MYCO</name>
<evidence type="ECO:0000256" key="3">
    <source>
        <dbReference type="ARBA" id="ARBA00022692"/>
    </source>
</evidence>
<comment type="caution">
    <text evidence="8">The sequence shown here is derived from an EMBL/GenBank/DDBJ whole genome shotgun (WGS) entry which is preliminary data.</text>
</comment>
<evidence type="ECO:0000313" key="9">
    <source>
        <dbReference type="Proteomes" id="UP000518188"/>
    </source>
</evidence>
<dbReference type="Proteomes" id="UP000518188">
    <property type="component" value="Unassembled WGS sequence"/>
</dbReference>
<evidence type="ECO:0000256" key="4">
    <source>
        <dbReference type="ARBA" id="ARBA00022989"/>
    </source>
</evidence>
<proteinExistence type="predicted"/>
<dbReference type="Pfam" id="PF03772">
    <property type="entry name" value="Competence"/>
    <property type="match status" value="1"/>
</dbReference>
<dbReference type="GO" id="GO:0005886">
    <property type="term" value="C:plasma membrane"/>
    <property type="evidence" value="ECO:0007669"/>
    <property type="project" value="UniProtKB-SubCell"/>
</dbReference>
<organism evidence="8 9">
    <name type="scientific">Mycolicibacterium septicum DSM 44393</name>
    <dbReference type="NCBI Taxonomy" id="1341646"/>
    <lineage>
        <taxon>Bacteria</taxon>
        <taxon>Bacillati</taxon>
        <taxon>Actinomycetota</taxon>
        <taxon>Actinomycetes</taxon>
        <taxon>Mycobacteriales</taxon>
        <taxon>Mycobacteriaceae</taxon>
        <taxon>Mycolicibacterium</taxon>
    </lineage>
</organism>
<dbReference type="PANTHER" id="PTHR30619">
    <property type="entry name" value="DNA INTERNALIZATION/COMPETENCE PROTEIN COMEC/REC2"/>
    <property type="match status" value="1"/>
</dbReference>
<dbReference type="AlphaFoldDB" id="A0A7X6MRI9"/>
<protein>
    <submittedName>
        <fullName evidence="8">ComEC/Rec2 family competence protein</fullName>
    </submittedName>
</protein>
<feature type="transmembrane region" description="Helical" evidence="6">
    <location>
        <begin position="514"/>
        <end position="534"/>
    </location>
</feature>
<gene>
    <name evidence="8" type="ORF">HGA11_21690</name>
</gene>
<feature type="transmembrane region" description="Helical" evidence="6">
    <location>
        <begin position="303"/>
        <end position="331"/>
    </location>
</feature>
<sequence length="537" mass="54062">MSTGSARRGWRNCVSWSGRDGPSADAGAEGRSLDLRIVPAALTAWSVSAAGIIWHLGAAVVVGLGAVGSTWLAAWWGRAHDSDGTHDRPIAAAVLAVAAVAAGFAVAIGLRVHQVEHHPIGRLYGGAATVEVVPGEAPRVISGGRLMFRAALREVDRVPMSGRVLVFAPAAFGQAGPGTPVRFRATVRRPDRKDLSVAVLAASGQPALRKASAVQRVAAQIRSRFAEAARAVLPADQAAMLPALVLGDTSAVTATTTAQFRTAGLTHLTAVSGANVTIVCGALLLSAALVGPRAAVLLAGAGLVGFVVVVQPSASVLRAAVMGAVTLLAVLTHRRRQAVPALAASVIALMIAAPELAVDVGFALSVCATAGIVVLAPVWSGRLEARGWPRPLAAAVSVAVVAQLVTAPLVAGISGTVSLVAVAANLAVAGVIPPITVLGTAAAVCAGIWPGGAQLLIRFTGPELWWLLSVARWASALPAAALPSPSGVAGVVSVALGGVALTVLWRLRWARRGLAVSVLGLLAWTLAGQVVGAVGSA</sequence>
<keyword evidence="2" id="KW-1003">Cell membrane</keyword>
<feature type="transmembrane region" description="Helical" evidence="6">
    <location>
        <begin position="52"/>
        <end position="77"/>
    </location>
</feature>
<feature type="transmembrane region" description="Helical" evidence="6">
    <location>
        <begin position="360"/>
        <end position="380"/>
    </location>
</feature>
<feature type="transmembrane region" description="Helical" evidence="6">
    <location>
        <begin position="488"/>
        <end position="507"/>
    </location>
</feature>
<dbReference type="InterPro" id="IPR004477">
    <property type="entry name" value="ComEC_N"/>
</dbReference>
<evidence type="ECO:0000256" key="6">
    <source>
        <dbReference type="SAM" id="Phobius"/>
    </source>
</evidence>
<feature type="transmembrane region" description="Helical" evidence="6">
    <location>
        <begin position="464"/>
        <end position="482"/>
    </location>
</feature>
<evidence type="ECO:0000256" key="2">
    <source>
        <dbReference type="ARBA" id="ARBA00022475"/>
    </source>
</evidence>
<keyword evidence="5 6" id="KW-0472">Membrane</keyword>
<feature type="transmembrane region" description="Helical" evidence="6">
    <location>
        <begin position="338"/>
        <end position="354"/>
    </location>
</feature>
<dbReference type="InterPro" id="IPR052159">
    <property type="entry name" value="Competence_DNA_uptake"/>
</dbReference>
<feature type="transmembrane region" description="Helical" evidence="6">
    <location>
        <begin position="268"/>
        <end position="291"/>
    </location>
</feature>
<evidence type="ECO:0000256" key="5">
    <source>
        <dbReference type="ARBA" id="ARBA00023136"/>
    </source>
</evidence>
<feature type="domain" description="ComEC/Rec2-related protein" evidence="7">
    <location>
        <begin position="244"/>
        <end position="508"/>
    </location>
</feature>